<keyword evidence="2" id="KW-1185">Reference proteome</keyword>
<protein>
    <submittedName>
        <fullName evidence="1">Uncharacterized protein</fullName>
    </submittedName>
</protein>
<evidence type="ECO:0000313" key="2">
    <source>
        <dbReference type="Proteomes" id="UP000191672"/>
    </source>
</evidence>
<comment type="caution">
    <text evidence="1">The sequence shown here is derived from an EMBL/GenBank/DDBJ whole genome shotgun (WGS) entry which is preliminary data.</text>
</comment>
<proteinExistence type="predicted"/>
<dbReference type="EMBL" id="MDYN01000019">
    <property type="protein sequence ID" value="OQD82816.1"/>
    <property type="molecule type" value="Genomic_DNA"/>
</dbReference>
<sequence length="235" mass="26127">MWTEARGTAHTFASGLFVATQSDISRIFKDDFKDVDSIRTALQNSAELLKKATIIGLATSAINIAWELDSVFIVKVPNKVNGQEPSAMNLAILDKTARTCDKNGTCYFFIIAQNISNLSDQKWVGVRGLDKLSKYKITSLDFAQSATWFRDQFSGYITYPNSSAILKSLQGKKTRPFLGYFVNVPVLDFVKSSATNSNETYAATKKNASSEKIFLSALVHETNTVKGWPYYKISQ</sequence>
<gene>
    <name evidence="1" type="ORF">PENANT_c019G04582</name>
</gene>
<reference evidence="2" key="1">
    <citation type="journal article" date="2017" name="Nat. Microbiol.">
        <title>Global analysis of biosynthetic gene clusters reveals vast potential of secondary metabolite production in Penicillium species.</title>
        <authorList>
            <person name="Nielsen J.C."/>
            <person name="Grijseels S."/>
            <person name="Prigent S."/>
            <person name="Ji B."/>
            <person name="Dainat J."/>
            <person name="Nielsen K.F."/>
            <person name="Frisvad J.C."/>
            <person name="Workman M."/>
            <person name="Nielsen J."/>
        </authorList>
    </citation>
    <scope>NUCLEOTIDE SEQUENCE [LARGE SCALE GENOMIC DNA]</scope>
    <source>
        <strain evidence="2">IBT 31811</strain>
    </source>
</reference>
<name>A0A1V6Q276_9EURO</name>
<dbReference type="OrthoDB" id="4367034at2759"/>
<dbReference type="AlphaFoldDB" id="A0A1V6Q276"/>
<accession>A0A1V6Q276</accession>
<evidence type="ECO:0000313" key="1">
    <source>
        <dbReference type="EMBL" id="OQD82816.1"/>
    </source>
</evidence>
<organism evidence="1 2">
    <name type="scientific">Penicillium antarcticum</name>
    <dbReference type="NCBI Taxonomy" id="416450"/>
    <lineage>
        <taxon>Eukaryota</taxon>
        <taxon>Fungi</taxon>
        <taxon>Dikarya</taxon>
        <taxon>Ascomycota</taxon>
        <taxon>Pezizomycotina</taxon>
        <taxon>Eurotiomycetes</taxon>
        <taxon>Eurotiomycetidae</taxon>
        <taxon>Eurotiales</taxon>
        <taxon>Aspergillaceae</taxon>
        <taxon>Penicillium</taxon>
    </lineage>
</organism>
<dbReference type="Proteomes" id="UP000191672">
    <property type="component" value="Unassembled WGS sequence"/>
</dbReference>